<dbReference type="PANTHER" id="PTHR42722">
    <property type="entry name" value="LEUCINE DEHYDROGENASE"/>
    <property type="match status" value="1"/>
</dbReference>
<dbReference type="RefSeq" id="WP_106392783.1">
    <property type="nucleotide sequence ID" value="NZ_PVNK01000158.1"/>
</dbReference>
<proteinExistence type="inferred from homology"/>
<protein>
    <submittedName>
        <fullName evidence="8">Leucine dehydrogenase</fullName>
        <ecNumber evidence="8">1.4.1.9</ecNumber>
    </submittedName>
</protein>
<keyword evidence="5" id="KW-0547">Nucleotide-binding</keyword>
<reference evidence="8 9" key="1">
    <citation type="submission" date="2018-03" db="EMBL/GenBank/DDBJ databases">
        <title>Draft Genome Sequences of the Obligatory Marine Myxobacteria Enhygromyxa salina SWB005.</title>
        <authorList>
            <person name="Poehlein A."/>
            <person name="Moghaddam J.A."/>
            <person name="Harms H."/>
            <person name="Alanjari M."/>
            <person name="Koenig G.M."/>
            <person name="Daniel R."/>
            <person name="Schaeberle T.F."/>
        </authorList>
    </citation>
    <scope>NUCLEOTIDE SEQUENCE [LARGE SCALE GENOMIC DNA]</scope>
    <source>
        <strain evidence="8 9">SWB005</strain>
    </source>
</reference>
<dbReference type="GO" id="GO:0000166">
    <property type="term" value="F:nucleotide binding"/>
    <property type="evidence" value="ECO:0007669"/>
    <property type="project" value="UniProtKB-KW"/>
</dbReference>
<dbReference type="Pfam" id="PF02812">
    <property type="entry name" value="ELFV_dehydrog_N"/>
    <property type="match status" value="1"/>
</dbReference>
<dbReference type="EC" id="1.4.1.9" evidence="8"/>
<evidence type="ECO:0000313" key="9">
    <source>
        <dbReference type="Proteomes" id="UP000237968"/>
    </source>
</evidence>
<dbReference type="SUPFAM" id="SSF53223">
    <property type="entry name" value="Aminoacid dehydrogenase-like, N-terminal domain"/>
    <property type="match status" value="1"/>
</dbReference>
<dbReference type="PIRSF" id="PIRSF000188">
    <property type="entry name" value="Phe_leu_dh"/>
    <property type="match status" value="1"/>
</dbReference>
<dbReference type="InterPro" id="IPR016211">
    <property type="entry name" value="Glu/Phe/Leu/Val/Trp_DH_bac/arc"/>
</dbReference>
<dbReference type="InterPro" id="IPR006097">
    <property type="entry name" value="Glu/Leu/Phe/Val/Trp_DH_dimer"/>
</dbReference>
<gene>
    <name evidence="8" type="primary">ldh_1</name>
    <name evidence="8" type="ORF">ENSA5_34350</name>
</gene>
<dbReference type="AlphaFoldDB" id="A0A2S9XX68"/>
<keyword evidence="9" id="KW-1185">Reference proteome</keyword>
<comment type="caution">
    <text evidence="8">The sequence shown here is derived from an EMBL/GenBank/DDBJ whole genome shotgun (WGS) entry which is preliminary data.</text>
</comment>
<accession>A0A2S9XX68</accession>
<dbReference type="Proteomes" id="UP000237968">
    <property type="component" value="Unassembled WGS sequence"/>
</dbReference>
<sequence>MSLFGDAGEPGANWQRVVAVQDAASGLRAIVVLHSLARGPAFGGVRRLAYADEHAGLADAKRLAEAMSFKCALAGLPAGGGKTVIFDRPELAREAAYEALGRMIERLGGDYVCGPDIGTGAVELAALRRATRWVNPAPNDAGRSTAAGVLAGLRGLSRVVFGDEGIGGRRYVIQGLGAVGSALARALVGAGASVAGWDPNPGARARAAAIGVELLGEDELLRAPCDVFMPCALGRTLTREVCEAAKWRAVCGSANNQLGDAEAASVLHRRGVAWAPDVVVNAGAVIEGVETTLGPGEGARERVASAIEAIADRCAALLERARDEDRSPAQVAIAAARVALAQVE</sequence>
<keyword evidence="2 6" id="KW-0560">Oxidoreductase</keyword>
<dbReference type="GO" id="GO:0050049">
    <property type="term" value="F:L-leucine dehydrogenase activity"/>
    <property type="evidence" value="ECO:0007669"/>
    <property type="project" value="UniProtKB-EC"/>
</dbReference>
<evidence type="ECO:0000256" key="5">
    <source>
        <dbReference type="PIRSR" id="PIRSR000188-2"/>
    </source>
</evidence>
<evidence type="ECO:0000256" key="2">
    <source>
        <dbReference type="ARBA" id="ARBA00023002"/>
    </source>
</evidence>
<evidence type="ECO:0000256" key="4">
    <source>
        <dbReference type="PIRSR" id="PIRSR000188-1"/>
    </source>
</evidence>
<dbReference type="Pfam" id="PF00208">
    <property type="entry name" value="ELFV_dehydrog"/>
    <property type="match status" value="1"/>
</dbReference>
<feature type="active site" description="Proton donor/acceptor" evidence="4">
    <location>
        <position position="82"/>
    </location>
</feature>
<dbReference type="Gene3D" id="3.40.50.720">
    <property type="entry name" value="NAD(P)-binding Rossmann-like Domain"/>
    <property type="match status" value="1"/>
</dbReference>
<dbReference type="OrthoDB" id="9803297at2"/>
<evidence type="ECO:0000259" key="7">
    <source>
        <dbReference type="SMART" id="SM00839"/>
    </source>
</evidence>
<evidence type="ECO:0000256" key="6">
    <source>
        <dbReference type="RuleBase" id="RU004417"/>
    </source>
</evidence>
<evidence type="ECO:0000313" key="8">
    <source>
        <dbReference type="EMBL" id="PRP97443.1"/>
    </source>
</evidence>
<dbReference type="EMBL" id="PVNK01000158">
    <property type="protein sequence ID" value="PRP97443.1"/>
    <property type="molecule type" value="Genomic_DNA"/>
</dbReference>
<dbReference type="InterPro" id="IPR046346">
    <property type="entry name" value="Aminoacid_DH-like_N_sf"/>
</dbReference>
<keyword evidence="3 5" id="KW-0520">NAD</keyword>
<dbReference type="InterPro" id="IPR036291">
    <property type="entry name" value="NAD(P)-bd_dom_sf"/>
</dbReference>
<dbReference type="PRINTS" id="PR00082">
    <property type="entry name" value="GLFDHDRGNASE"/>
</dbReference>
<dbReference type="InterPro" id="IPR006095">
    <property type="entry name" value="Glu/Leu/Phe/Val/Trp_DH"/>
</dbReference>
<dbReference type="SUPFAM" id="SSF51735">
    <property type="entry name" value="NAD(P)-binding Rossmann-fold domains"/>
    <property type="match status" value="1"/>
</dbReference>
<organism evidence="8 9">
    <name type="scientific">Enhygromyxa salina</name>
    <dbReference type="NCBI Taxonomy" id="215803"/>
    <lineage>
        <taxon>Bacteria</taxon>
        <taxon>Pseudomonadati</taxon>
        <taxon>Myxococcota</taxon>
        <taxon>Polyangia</taxon>
        <taxon>Nannocystales</taxon>
        <taxon>Nannocystaceae</taxon>
        <taxon>Enhygromyxa</taxon>
    </lineage>
</organism>
<dbReference type="Gene3D" id="3.40.50.10860">
    <property type="entry name" value="Leucine Dehydrogenase, chain A, domain 1"/>
    <property type="match status" value="1"/>
</dbReference>
<feature type="domain" description="Glutamate/phenylalanine/leucine/valine/L-tryptophan dehydrogenase C-terminal" evidence="7">
    <location>
        <begin position="139"/>
        <end position="343"/>
    </location>
</feature>
<evidence type="ECO:0000256" key="3">
    <source>
        <dbReference type="ARBA" id="ARBA00023027"/>
    </source>
</evidence>
<dbReference type="InterPro" id="IPR006096">
    <property type="entry name" value="Glu/Leu/Phe/Val/Trp_DH_C"/>
</dbReference>
<name>A0A2S9XX68_9BACT</name>
<dbReference type="SMART" id="SM00839">
    <property type="entry name" value="ELFV_dehydrog"/>
    <property type="match status" value="1"/>
</dbReference>
<comment type="similarity">
    <text evidence="1 6">Belongs to the Glu/Leu/Phe/Val dehydrogenases family.</text>
</comment>
<feature type="binding site" evidence="5">
    <location>
        <begin position="175"/>
        <end position="180"/>
    </location>
    <ligand>
        <name>NAD(+)</name>
        <dbReference type="ChEBI" id="CHEBI:57540"/>
    </ligand>
</feature>
<dbReference type="PANTHER" id="PTHR42722:SF1">
    <property type="entry name" value="VALINE DEHYDROGENASE"/>
    <property type="match status" value="1"/>
</dbReference>
<dbReference type="GO" id="GO:0006520">
    <property type="term" value="P:amino acid metabolic process"/>
    <property type="evidence" value="ECO:0007669"/>
    <property type="project" value="InterPro"/>
</dbReference>
<evidence type="ECO:0000256" key="1">
    <source>
        <dbReference type="ARBA" id="ARBA00006382"/>
    </source>
</evidence>